<reference evidence="3" key="3">
    <citation type="submission" date="2020-12" db="UniProtKB">
        <authorList>
            <consortium name="EnsemblPlants"/>
        </authorList>
    </citation>
    <scope>IDENTIFICATION</scope>
</reference>
<dbReference type="InParanoid" id="A0A2K1IDT0"/>
<dbReference type="Proteomes" id="UP000006727">
    <property type="component" value="Chromosome 25"/>
</dbReference>
<evidence type="ECO:0008006" key="5">
    <source>
        <dbReference type="Google" id="ProtNLM"/>
    </source>
</evidence>
<feature type="signal peptide" evidence="1">
    <location>
        <begin position="1"/>
        <end position="18"/>
    </location>
</feature>
<gene>
    <name evidence="2" type="ORF">PHYPA_029584</name>
</gene>
<dbReference type="Gramene" id="Pp3c25_4824V3.1">
    <property type="protein sequence ID" value="PAC:32979748.CDS.1"/>
    <property type="gene ID" value="Pp3c25_4824"/>
</dbReference>
<name>A0A2K1IDT0_PHYPA</name>
<protein>
    <recommendedName>
        <fullName evidence="5">Secreted protein</fullName>
    </recommendedName>
</protein>
<sequence length="157" mass="17202">MHTWQIPLLAFLMRGVNTGRNLGTGLKVLGASSLSQPRVFNTAPSFSLCNRCPPPHLAASRICRSGPWSVLLRQPGVADVSPNSQWLCNPCNVWSALWGSSPVLTNFAELVQSLTFLLPFSSTIWHISPPWLDPGVVTRRFAAADVAKSCHIHLYIV</sequence>
<dbReference type="EnsemblPlants" id="Pp3c25_4824V3.1">
    <property type="protein sequence ID" value="PAC:32979748.CDS.1"/>
    <property type="gene ID" value="Pp3c25_4824"/>
</dbReference>
<proteinExistence type="predicted"/>
<evidence type="ECO:0000313" key="3">
    <source>
        <dbReference type="EnsemblPlants" id="PAC:32979748.CDS.1"/>
    </source>
</evidence>
<keyword evidence="4" id="KW-1185">Reference proteome</keyword>
<evidence type="ECO:0000313" key="2">
    <source>
        <dbReference type="EMBL" id="PNR27432.1"/>
    </source>
</evidence>
<evidence type="ECO:0000313" key="4">
    <source>
        <dbReference type="Proteomes" id="UP000006727"/>
    </source>
</evidence>
<dbReference type="AlphaFoldDB" id="A0A2K1IDT0"/>
<reference evidence="2 4" key="2">
    <citation type="journal article" date="2018" name="Plant J.">
        <title>The Physcomitrella patens chromosome-scale assembly reveals moss genome structure and evolution.</title>
        <authorList>
            <person name="Lang D."/>
            <person name="Ullrich K.K."/>
            <person name="Murat F."/>
            <person name="Fuchs J."/>
            <person name="Jenkins J."/>
            <person name="Haas F.B."/>
            <person name="Piednoel M."/>
            <person name="Gundlach H."/>
            <person name="Van Bel M."/>
            <person name="Meyberg R."/>
            <person name="Vives C."/>
            <person name="Morata J."/>
            <person name="Symeonidi A."/>
            <person name="Hiss M."/>
            <person name="Muchero W."/>
            <person name="Kamisugi Y."/>
            <person name="Saleh O."/>
            <person name="Blanc G."/>
            <person name="Decker E.L."/>
            <person name="van Gessel N."/>
            <person name="Grimwood J."/>
            <person name="Hayes R.D."/>
            <person name="Graham S.W."/>
            <person name="Gunter L.E."/>
            <person name="McDaniel S.F."/>
            <person name="Hoernstein S.N.W."/>
            <person name="Larsson A."/>
            <person name="Li F.W."/>
            <person name="Perroud P.F."/>
            <person name="Phillips J."/>
            <person name="Ranjan P."/>
            <person name="Rokshar D.S."/>
            <person name="Rothfels C.J."/>
            <person name="Schneider L."/>
            <person name="Shu S."/>
            <person name="Stevenson D.W."/>
            <person name="Thummler F."/>
            <person name="Tillich M."/>
            <person name="Villarreal Aguilar J.C."/>
            <person name="Widiez T."/>
            <person name="Wong G.K."/>
            <person name="Wymore A."/>
            <person name="Zhang Y."/>
            <person name="Zimmer A.D."/>
            <person name="Quatrano R.S."/>
            <person name="Mayer K.F.X."/>
            <person name="Goodstein D."/>
            <person name="Casacuberta J.M."/>
            <person name="Vandepoele K."/>
            <person name="Reski R."/>
            <person name="Cuming A.C."/>
            <person name="Tuskan G.A."/>
            <person name="Maumus F."/>
            <person name="Salse J."/>
            <person name="Schmutz J."/>
            <person name="Rensing S.A."/>
        </authorList>
    </citation>
    <scope>NUCLEOTIDE SEQUENCE [LARGE SCALE GENOMIC DNA]</scope>
    <source>
        <strain evidence="3 4">cv. Gransden 2004</strain>
    </source>
</reference>
<accession>A0A2K1IDT0</accession>
<dbReference type="EMBL" id="ABEU02000025">
    <property type="protein sequence ID" value="PNR27432.1"/>
    <property type="molecule type" value="Genomic_DNA"/>
</dbReference>
<organism evidence="2">
    <name type="scientific">Physcomitrium patens</name>
    <name type="common">Spreading-leaved earth moss</name>
    <name type="synonym">Physcomitrella patens</name>
    <dbReference type="NCBI Taxonomy" id="3218"/>
    <lineage>
        <taxon>Eukaryota</taxon>
        <taxon>Viridiplantae</taxon>
        <taxon>Streptophyta</taxon>
        <taxon>Embryophyta</taxon>
        <taxon>Bryophyta</taxon>
        <taxon>Bryophytina</taxon>
        <taxon>Bryopsida</taxon>
        <taxon>Funariidae</taxon>
        <taxon>Funariales</taxon>
        <taxon>Funariaceae</taxon>
        <taxon>Physcomitrium</taxon>
    </lineage>
</organism>
<feature type="chain" id="PRO_5036042722" description="Secreted protein" evidence="1">
    <location>
        <begin position="19"/>
        <end position="157"/>
    </location>
</feature>
<keyword evidence="1" id="KW-0732">Signal</keyword>
<evidence type="ECO:0000256" key="1">
    <source>
        <dbReference type="SAM" id="SignalP"/>
    </source>
</evidence>
<reference evidence="2 4" key="1">
    <citation type="journal article" date="2008" name="Science">
        <title>The Physcomitrella genome reveals evolutionary insights into the conquest of land by plants.</title>
        <authorList>
            <person name="Rensing S."/>
            <person name="Lang D."/>
            <person name="Zimmer A."/>
            <person name="Terry A."/>
            <person name="Salamov A."/>
            <person name="Shapiro H."/>
            <person name="Nishiyama T."/>
            <person name="Perroud P.-F."/>
            <person name="Lindquist E."/>
            <person name="Kamisugi Y."/>
            <person name="Tanahashi T."/>
            <person name="Sakakibara K."/>
            <person name="Fujita T."/>
            <person name="Oishi K."/>
            <person name="Shin-I T."/>
            <person name="Kuroki Y."/>
            <person name="Toyoda A."/>
            <person name="Suzuki Y."/>
            <person name="Hashimoto A."/>
            <person name="Yamaguchi K."/>
            <person name="Sugano A."/>
            <person name="Kohara Y."/>
            <person name="Fujiyama A."/>
            <person name="Anterola A."/>
            <person name="Aoki S."/>
            <person name="Ashton N."/>
            <person name="Barbazuk W.B."/>
            <person name="Barker E."/>
            <person name="Bennetzen J."/>
            <person name="Bezanilla M."/>
            <person name="Blankenship R."/>
            <person name="Cho S.H."/>
            <person name="Dutcher S."/>
            <person name="Estelle M."/>
            <person name="Fawcett J.A."/>
            <person name="Gundlach H."/>
            <person name="Hanada K."/>
            <person name="Heyl A."/>
            <person name="Hicks K.A."/>
            <person name="Hugh J."/>
            <person name="Lohr M."/>
            <person name="Mayer K."/>
            <person name="Melkozernov A."/>
            <person name="Murata T."/>
            <person name="Nelson D."/>
            <person name="Pils B."/>
            <person name="Prigge M."/>
            <person name="Reiss B."/>
            <person name="Renner T."/>
            <person name="Rombauts S."/>
            <person name="Rushton P."/>
            <person name="Sanderfoot A."/>
            <person name="Schween G."/>
            <person name="Shiu S.-H."/>
            <person name="Stueber K."/>
            <person name="Theodoulou F.L."/>
            <person name="Tu H."/>
            <person name="Van de Peer Y."/>
            <person name="Verrier P.J."/>
            <person name="Waters E."/>
            <person name="Wood A."/>
            <person name="Yang L."/>
            <person name="Cove D."/>
            <person name="Cuming A."/>
            <person name="Hasebe M."/>
            <person name="Lucas S."/>
            <person name="Mishler D.B."/>
            <person name="Reski R."/>
            <person name="Grigoriev I."/>
            <person name="Quatrano R.S."/>
            <person name="Boore J.L."/>
        </authorList>
    </citation>
    <scope>NUCLEOTIDE SEQUENCE [LARGE SCALE GENOMIC DNA]</scope>
    <source>
        <strain evidence="3 4">cv. Gransden 2004</strain>
    </source>
</reference>